<evidence type="ECO:0000256" key="3">
    <source>
        <dbReference type="PROSITE-ProRule" id="PRU00023"/>
    </source>
</evidence>
<dbReference type="Proteomes" id="UP001147782">
    <property type="component" value="Unassembled WGS sequence"/>
</dbReference>
<reference evidence="5" key="1">
    <citation type="submission" date="2022-11" db="EMBL/GenBank/DDBJ databases">
        <authorList>
            <person name="Petersen C."/>
        </authorList>
    </citation>
    <scope>NUCLEOTIDE SEQUENCE</scope>
    <source>
        <strain evidence="5">IBT 29864</strain>
    </source>
</reference>
<accession>A0A9W9RP59</accession>
<feature type="repeat" description="ANK" evidence="3">
    <location>
        <begin position="500"/>
        <end position="532"/>
    </location>
</feature>
<dbReference type="PANTHER" id="PTHR24171:SF9">
    <property type="entry name" value="ANKYRIN REPEAT DOMAIN-CONTAINING PROTEIN 39"/>
    <property type="match status" value="1"/>
</dbReference>
<dbReference type="OrthoDB" id="20872at2759"/>
<dbReference type="AlphaFoldDB" id="A0A9W9RP59"/>
<dbReference type="PRINTS" id="PR01415">
    <property type="entry name" value="ANKYRIN"/>
</dbReference>
<dbReference type="PROSITE" id="PS50088">
    <property type="entry name" value="ANK_REPEAT"/>
    <property type="match status" value="4"/>
</dbReference>
<reference evidence="5" key="2">
    <citation type="journal article" date="2023" name="IMA Fungus">
        <title>Comparative genomic study of the Penicillium genus elucidates a diverse pangenome and 15 lateral gene transfer events.</title>
        <authorList>
            <person name="Petersen C."/>
            <person name="Sorensen T."/>
            <person name="Nielsen M.R."/>
            <person name="Sondergaard T.E."/>
            <person name="Sorensen J.L."/>
            <person name="Fitzpatrick D.A."/>
            <person name="Frisvad J.C."/>
            <person name="Nielsen K.L."/>
        </authorList>
    </citation>
    <scope>NUCLEOTIDE SEQUENCE</scope>
    <source>
        <strain evidence="5">IBT 29864</strain>
    </source>
</reference>
<protein>
    <recommendedName>
        <fullName evidence="7">Fungal N-terminal domain-containing protein</fullName>
    </recommendedName>
</protein>
<dbReference type="EMBL" id="JAPZBS010000008">
    <property type="protein sequence ID" value="KAJ5363772.1"/>
    <property type="molecule type" value="Genomic_DNA"/>
</dbReference>
<proteinExistence type="predicted"/>
<dbReference type="GeneID" id="81441578"/>
<gene>
    <name evidence="5" type="ORF">N7496_009485</name>
</gene>
<dbReference type="Pfam" id="PF12796">
    <property type="entry name" value="Ank_2"/>
    <property type="match status" value="2"/>
</dbReference>
<dbReference type="Gene3D" id="1.25.40.20">
    <property type="entry name" value="Ankyrin repeat-containing domain"/>
    <property type="match status" value="2"/>
</dbReference>
<sequence>MSVPQALRGSPSEQIAAILPLAEALYDSTSREPTLINQARNELSLLRSVVDTTRTLLTLLCVDYTIVALGQALDGCRVALLELEELHRQAGEVGPVNTLSDIRGRFSSLIFEISVINADILISSQANVNRLLQGYIDDVRAGKRESAIVSSVLDDASPKSEKDEAWNKLQNELHDIGIVPEWSDQDHGYIISTLRNAVDKEHLLEGNRQKAVPSTRFSRSKQPALPPRNSLYNTTPTGEQLTLPLRSQENPEKGLSDKEVLLIAEDFPIPVAMELQDTEDTEKQALPIDDYPIPLAMEPFFPANTIFDKQVLPRESLPIPVESETSIENSQETRSQNSTSVNSSARPKSILRSKKPSIVKRMKFKLTGSKEEFVTLIQMGGLYSVKLSLDKGANVDTVNDAGETALMVAVSFGHKDIVELLLEYGADVDRRSNKGDTALGTAALMGREDIVQILLGYGARPDAGEGLGKTALSQAAASGHESIVRLLLDRGADPNGLCTSGDTALSRAAFYGNLDIARLLLSRGADIDKTAYPRKTPLWKAVHQGKTDMVSLLMEFLADPLKKDVHGQSPLSMASSLGQAEMIRIFQKYGYHATPLQYP</sequence>
<comment type="caution">
    <text evidence="5">The sequence shown here is derived from an EMBL/GenBank/DDBJ whole genome shotgun (WGS) entry which is preliminary data.</text>
</comment>
<dbReference type="InterPro" id="IPR036770">
    <property type="entry name" value="Ankyrin_rpt-contain_sf"/>
</dbReference>
<keyword evidence="2 3" id="KW-0040">ANK repeat</keyword>
<dbReference type="PROSITE" id="PS50297">
    <property type="entry name" value="ANK_REP_REGION"/>
    <property type="match status" value="4"/>
</dbReference>
<dbReference type="RefSeq" id="XP_056551399.1">
    <property type="nucleotide sequence ID" value="XM_056702399.1"/>
</dbReference>
<feature type="repeat" description="ANK" evidence="3">
    <location>
        <begin position="401"/>
        <end position="433"/>
    </location>
</feature>
<feature type="repeat" description="ANK" evidence="3">
    <location>
        <begin position="434"/>
        <end position="466"/>
    </location>
</feature>
<organism evidence="5 6">
    <name type="scientific">Penicillium cataractarum</name>
    <dbReference type="NCBI Taxonomy" id="2100454"/>
    <lineage>
        <taxon>Eukaryota</taxon>
        <taxon>Fungi</taxon>
        <taxon>Dikarya</taxon>
        <taxon>Ascomycota</taxon>
        <taxon>Pezizomycotina</taxon>
        <taxon>Eurotiomycetes</taxon>
        <taxon>Eurotiomycetidae</taxon>
        <taxon>Eurotiales</taxon>
        <taxon>Aspergillaceae</taxon>
        <taxon>Penicillium</taxon>
    </lineage>
</organism>
<feature type="region of interest" description="Disordered" evidence="4">
    <location>
        <begin position="208"/>
        <end position="237"/>
    </location>
</feature>
<feature type="compositionally biased region" description="Polar residues" evidence="4">
    <location>
        <begin position="323"/>
        <end position="346"/>
    </location>
</feature>
<dbReference type="SMART" id="SM00248">
    <property type="entry name" value="ANK"/>
    <property type="match status" value="6"/>
</dbReference>
<evidence type="ECO:0000256" key="2">
    <source>
        <dbReference type="ARBA" id="ARBA00023043"/>
    </source>
</evidence>
<evidence type="ECO:0008006" key="7">
    <source>
        <dbReference type="Google" id="ProtNLM"/>
    </source>
</evidence>
<dbReference type="InterPro" id="IPR002110">
    <property type="entry name" value="Ankyrin_rpt"/>
</dbReference>
<feature type="repeat" description="ANK" evidence="3">
    <location>
        <begin position="467"/>
        <end position="495"/>
    </location>
</feature>
<dbReference type="PANTHER" id="PTHR24171">
    <property type="entry name" value="ANKYRIN REPEAT DOMAIN-CONTAINING PROTEIN 39-RELATED"/>
    <property type="match status" value="1"/>
</dbReference>
<feature type="region of interest" description="Disordered" evidence="4">
    <location>
        <begin position="323"/>
        <end position="349"/>
    </location>
</feature>
<keyword evidence="1" id="KW-0677">Repeat</keyword>
<keyword evidence="6" id="KW-1185">Reference proteome</keyword>
<evidence type="ECO:0000313" key="6">
    <source>
        <dbReference type="Proteomes" id="UP001147782"/>
    </source>
</evidence>
<dbReference type="SUPFAM" id="SSF48403">
    <property type="entry name" value="Ankyrin repeat"/>
    <property type="match status" value="1"/>
</dbReference>
<evidence type="ECO:0000256" key="1">
    <source>
        <dbReference type="ARBA" id="ARBA00022737"/>
    </source>
</evidence>
<evidence type="ECO:0000256" key="4">
    <source>
        <dbReference type="SAM" id="MobiDB-lite"/>
    </source>
</evidence>
<name>A0A9W9RP59_9EURO</name>
<evidence type="ECO:0000313" key="5">
    <source>
        <dbReference type="EMBL" id="KAJ5363772.1"/>
    </source>
</evidence>